<evidence type="ECO:0000259" key="3">
    <source>
        <dbReference type="Pfam" id="PF26078"/>
    </source>
</evidence>
<reference evidence="5 6" key="1">
    <citation type="submission" date="2015-07" db="EMBL/GenBank/DDBJ databases">
        <title>Draft genome sequence of the Amantichitinum ursilacus IGB-41, a new chitin-degrading bacterium.</title>
        <authorList>
            <person name="Kirstahler P."/>
            <person name="Guenther M."/>
            <person name="Grumaz C."/>
            <person name="Rupp S."/>
            <person name="Zibek S."/>
            <person name="Sohn K."/>
        </authorList>
    </citation>
    <scope>NUCLEOTIDE SEQUENCE [LARGE SCALE GENOMIC DNA]</scope>
    <source>
        <strain evidence="5 6">IGB-41</strain>
    </source>
</reference>
<feature type="domain" description="Baseplate J-like C-terminal" evidence="4">
    <location>
        <begin position="271"/>
        <end position="347"/>
    </location>
</feature>
<evidence type="ECO:0000313" key="5">
    <source>
        <dbReference type="EMBL" id="KPC53035.1"/>
    </source>
</evidence>
<evidence type="ECO:0000313" key="6">
    <source>
        <dbReference type="Proteomes" id="UP000037939"/>
    </source>
</evidence>
<dbReference type="Pfam" id="PF26079">
    <property type="entry name" value="Baseplate_J_C"/>
    <property type="match status" value="1"/>
</dbReference>
<protein>
    <submittedName>
        <fullName evidence="5">Baseplate J-like protein</fullName>
    </submittedName>
</protein>
<dbReference type="InterPro" id="IPR058531">
    <property type="entry name" value="Baseplate_J_M"/>
</dbReference>
<keyword evidence="6" id="KW-1185">Reference proteome</keyword>
<dbReference type="InterPro" id="IPR052399">
    <property type="entry name" value="Phage_Baseplate_Assmbl_Protein"/>
</dbReference>
<evidence type="ECO:0000259" key="2">
    <source>
        <dbReference type="Pfam" id="PF04865"/>
    </source>
</evidence>
<dbReference type="Proteomes" id="UP000037939">
    <property type="component" value="Unassembled WGS sequence"/>
</dbReference>
<evidence type="ECO:0000256" key="1">
    <source>
        <dbReference type="ARBA" id="ARBA00038087"/>
    </source>
</evidence>
<name>A0A0N0GNS8_9NEIS</name>
<dbReference type="AlphaFoldDB" id="A0A0N0GNS8"/>
<dbReference type="EMBL" id="LAQT01000008">
    <property type="protein sequence ID" value="KPC53035.1"/>
    <property type="molecule type" value="Genomic_DNA"/>
</dbReference>
<evidence type="ECO:0000259" key="4">
    <source>
        <dbReference type="Pfam" id="PF26079"/>
    </source>
</evidence>
<dbReference type="PANTHER" id="PTHR37829">
    <property type="entry name" value="PHAGE-LIKE ELEMENT PBSX PROTEIN XKDT"/>
    <property type="match status" value="1"/>
</dbReference>
<organism evidence="5 6">
    <name type="scientific">Amantichitinum ursilacus</name>
    <dbReference type="NCBI Taxonomy" id="857265"/>
    <lineage>
        <taxon>Bacteria</taxon>
        <taxon>Pseudomonadati</taxon>
        <taxon>Pseudomonadota</taxon>
        <taxon>Betaproteobacteria</taxon>
        <taxon>Neisseriales</taxon>
        <taxon>Chitinibacteraceae</taxon>
        <taxon>Amantichitinum</taxon>
    </lineage>
</organism>
<comment type="caution">
    <text evidence="5">The sequence shown here is derived from an EMBL/GenBank/DDBJ whole genome shotgun (WGS) entry which is preliminary data.</text>
</comment>
<dbReference type="InterPro" id="IPR058530">
    <property type="entry name" value="Baseplate_J-like_C"/>
</dbReference>
<accession>A0A0N0GNS8</accession>
<proteinExistence type="inferred from homology"/>
<dbReference type="InterPro" id="IPR006949">
    <property type="entry name" value="Barrel_Baseplate_J-like"/>
</dbReference>
<dbReference type="PANTHER" id="PTHR37829:SF3">
    <property type="entry name" value="PROTEIN JAYE-RELATED"/>
    <property type="match status" value="1"/>
</dbReference>
<dbReference type="Pfam" id="PF04865">
    <property type="entry name" value="Baseplate_J"/>
    <property type="match status" value="1"/>
</dbReference>
<comment type="similarity">
    <text evidence="1">Belongs to the Mu gp47/PBSX XkdT family.</text>
</comment>
<sequence length="348" mass="36277">MYDRPQLSTLVQRTAADMVARMSLDELRRSDALVIARVQAGIEHGLYGFVEYVMKQIFPSSADEENLVRHGQLRGVPRLAATYATGSVAVSGVAQRTLPATTVLQRGDGVQYSVTADCTLDANGNGVAAVTAMATGVAGDADVNTPLIVVSPVAGIQSTTVVTAAGVTGGTDIESLDAWAARIEARWRQAPHGGAVFDYVTWAKEVAGVTRAWEIPALFGLGTIGLLFVRDGDASLIPGATQVAAVQSYIDGKRPVTAQLTVMAPTPKPVAFVVSVTPGTAAVKAAVEQALRDLCAREAQPGGTLLISHIREAVSSATGETDNTVVSPVANITTNLTEMVTFGSITFQ</sequence>
<feature type="domain" description="Baseplate J-like central" evidence="3">
    <location>
        <begin position="191"/>
        <end position="264"/>
    </location>
</feature>
<dbReference type="Pfam" id="PF26078">
    <property type="entry name" value="Baseplate_J_M"/>
    <property type="match status" value="1"/>
</dbReference>
<feature type="domain" description="Baseplate protein J-like barrel" evidence="2">
    <location>
        <begin position="88"/>
        <end position="166"/>
    </location>
</feature>
<gene>
    <name evidence="5" type="ORF">WG78_11110</name>
</gene>
<dbReference type="STRING" id="857265.WG78_11110"/>